<organism evidence="2 3">
    <name type="scientific">Fusarium sarcochroum</name>
    <dbReference type="NCBI Taxonomy" id="1208366"/>
    <lineage>
        <taxon>Eukaryota</taxon>
        <taxon>Fungi</taxon>
        <taxon>Dikarya</taxon>
        <taxon>Ascomycota</taxon>
        <taxon>Pezizomycotina</taxon>
        <taxon>Sordariomycetes</taxon>
        <taxon>Hypocreomycetidae</taxon>
        <taxon>Hypocreales</taxon>
        <taxon>Nectriaceae</taxon>
        <taxon>Fusarium</taxon>
        <taxon>Fusarium lateritium species complex</taxon>
    </lineage>
</organism>
<dbReference type="AlphaFoldDB" id="A0A8H4UB37"/>
<dbReference type="Proteomes" id="UP000622797">
    <property type="component" value="Unassembled WGS sequence"/>
</dbReference>
<gene>
    <name evidence="2" type="ORF">FSARC_593</name>
</gene>
<evidence type="ECO:0000313" key="3">
    <source>
        <dbReference type="Proteomes" id="UP000622797"/>
    </source>
</evidence>
<protein>
    <submittedName>
        <fullName evidence="2">Uncharacterized protein</fullName>
    </submittedName>
</protein>
<evidence type="ECO:0000313" key="2">
    <source>
        <dbReference type="EMBL" id="KAF4973016.1"/>
    </source>
</evidence>
<evidence type="ECO:0000256" key="1">
    <source>
        <dbReference type="SAM" id="MobiDB-lite"/>
    </source>
</evidence>
<accession>A0A8H4UB37</accession>
<keyword evidence="3" id="KW-1185">Reference proteome</keyword>
<reference evidence="2" key="2">
    <citation type="submission" date="2020-05" db="EMBL/GenBank/DDBJ databases">
        <authorList>
            <person name="Kim H.-S."/>
            <person name="Proctor R.H."/>
            <person name="Brown D.W."/>
        </authorList>
    </citation>
    <scope>NUCLEOTIDE SEQUENCE</scope>
    <source>
        <strain evidence="2">NRRL 20472</strain>
    </source>
</reference>
<sequence length="281" mass="31574">MDVVLRMVKCIRYCTSQRLRHRSNKESSHSVGSDEMKLNTRNSKSSLRQVFMRDAQAHIPPPNERASASAKQTKISVDGGDSRVSTISTHVDAHEERPSVCLAVFVQSPELWCRFMDSKYANSADLDDVLLLFNPLFMIPDSMGTLIDIPPKEWKSLDHVDKFFAATPSSNGPDTSRPYEVDGIIYQETSLWLGDMVRAVSRLLSIIPAGFGTSEHLDGDDENQESSFLVEIRKMKTIIHKERKSMEGIDKDGSGSAQGFRKQNRRSSLIVTPPLQLSLRF</sequence>
<proteinExistence type="predicted"/>
<comment type="caution">
    <text evidence="2">The sequence shown here is derived from an EMBL/GenBank/DDBJ whole genome shotgun (WGS) entry which is preliminary data.</text>
</comment>
<reference evidence="2" key="1">
    <citation type="journal article" date="2020" name="BMC Genomics">
        <title>Correction to: Identification and distribution of gene clusters required for synthesis of sphingolipid metabolism inhibitors in diverse species of the filamentous fungus Fusarium.</title>
        <authorList>
            <person name="Kim H.S."/>
            <person name="Lohmar J.M."/>
            <person name="Busman M."/>
            <person name="Brown D.W."/>
            <person name="Naumann T.A."/>
            <person name="Divon H.H."/>
            <person name="Lysoe E."/>
            <person name="Uhlig S."/>
            <person name="Proctor R.H."/>
        </authorList>
    </citation>
    <scope>NUCLEOTIDE SEQUENCE</scope>
    <source>
        <strain evidence="2">NRRL 20472</strain>
    </source>
</reference>
<feature type="region of interest" description="Disordered" evidence="1">
    <location>
        <begin position="245"/>
        <end position="265"/>
    </location>
</feature>
<name>A0A8H4UB37_9HYPO</name>
<dbReference type="EMBL" id="JABEXW010000032">
    <property type="protein sequence ID" value="KAF4973016.1"/>
    <property type="molecule type" value="Genomic_DNA"/>
</dbReference>
<feature type="region of interest" description="Disordered" evidence="1">
    <location>
        <begin position="59"/>
        <end position="83"/>
    </location>
</feature>